<proteinExistence type="predicted"/>
<dbReference type="Pfam" id="PF01757">
    <property type="entry name" value="Acyl_transf_3"/>
    <property type="match status" value="1"/>
</dbReference>
<sequence>MDFAPLNGMTAMSMLLIIIGHRWSFRLPGPLQNYEENESVYYEYLISIFTSHVDLLVDTFFTVSGLLMVYIIMDRLSSQSISFWKIVFFRYIRLTPVYAAVIFFAATWWYKLGSGPMWESLVGLDRANCRAHWWVNLLYLNNYIHPNDSCGFHTWFMPCEFHFSTAIIPVIFLLKRRPKRGIVLLLVALCASIVIPFCITYIGNKPPNLQFNFKFSLNPAEDEYYQSLYTKSHTRAGPYIVGALLGYVLYKHDSKKLSLKSTWLHGLFGGVVMMVAWFTGAIYYDPTYKYSVLESALYGSSVRTIWGIGLSILIYSLVVGTHTIVHSILSWKPFTLLSGLAFNAYLVNCIFPVSSTASRRAGDHFSVMNFLTEATADVVFSLSCGFVLYLLVERPFRLLFTLLLSNVQRKEEEKLSTENKQEGSIHKF</sequence>
<organism evidence="3 4">
    <name type="scientific">Bemisia tabaci</name>
    <name type="common">Sweetpotato whitefly</name>
    <name type="synonym">Aleurodes tabaci</name>
    <dbReference type="NCBI Taxonomy" id="7038"/>
    <lineage>
        <taxon>Eukaryota</taxon>
        <taxon>Metazoa</taxon>
        <taxon>Ecdysozoa</taxon>
        <taxon>Arthropoda</taxon>
        <taxon>Hexapoda</taxon>
        <taxon>Insecta</taxon>
        <taxon>Pterygota</taxon>
        <taxon>Neoptera</taxon>
        <taxon>Paraneoptera</taxon>
        <taxon>Hemiptera</taxon>
        <taxon>Sternorrhyncha</taxon>
        <taxon>Aleyrodoidea</taxon>
        <taxon>Aleyrodidae</taxon>
        <taxon>Aleyrodinae</taxon>
        <taxon>Bemisia</taxon>
    </lineage>
</organism>
<feature type="transmembrane region" description="Helical" evidence="1">
    <location>
        <begin position="91"/>
        <end position="110"/>
    </location>
</feature>
<gene>
    <name evidence="3" type="ORF">BEMITA_LOCUS7795</name>
</gene>
<protein>
    <recommendedName>
        <fullName evidence="2">Acyltransferase 3 domain-containing protein</fullName>
    </recommendedName>
</protein>
<dbReference type="EMBL" id="OU963865">
    <property type="protein sequence ID" value="CAH0388911.1"/>
    <property type="molecule type" value="Genomic_DNA"/>
</dbReference>
<keyword evidence="1" id="KW-0472">Membrane</keyword>
<feature type="transmembrane region" description="Helical" evidence="1">
    <location>
        <begin position="155"/>
        <end position="174"/>
    </location>
</feature>
<feature type="transmembrane region" description="Helical" evidence="1">
    <location>
        <begin position="262"/>
        <end position="284"/>
    </location>
</feature>
<dbReference type="Proteomes" id="UP001152759">
    <property type="component" value="Chromosome 4"/>
</dbReference>
<feature type="transmembrane region" description="Helical" evidence="1">
    <location>
        <begin position="44"/>
        <end position="70"/>
    </location>
</feature>
<evidence type="ECO:0000313" key="4">
    <source>
        <dbReference type="Proteomes" id="UP001152759"/>
    </source>
</evidence>
<keyword evidence="1" id="KW-1133">Transmembrane helix</keyword>
<evidence type="ECO:0000259" key="2">
    <source>
        <dbReference type="Pfam" id="PF01757"/>
    </source>
</evidence>
<dbReference type="PANTHER" id="PTHR11161">
    <property type="entry name" value="O-ACYLTRANSFERASE"/>
    <property type="match status" value="1"/>
</dbReference>
<keyword evidence="1" id="KW-0812">Transmembrane</keyword>
<feature type="transmembrane region" description="Helical" evidence="1">
    <location>
        <begin position="232"/>
        <end position="250"/>
    </location>
</feature>
<keyword evidence="4" id="KW-1185">Reference proteome</keyword>
<feature type="transmembrane region" description="Helical" evidence="1">
    <location>
        <begin position="181"/>
        <end position="203"/>
    </location>
</feature>
<reference evidence="3" key="1">
    <citation type="submission" date="2021-12" db="EMBL/GenBank/DDBJ databases">
        <authorList>
            <person name="King R."/>
        </authorList>
    </citation>
    <scope>NUCLEOTIDE SEQUENCE</scope>
</reference>
<dbReference type="InterPro" id="IPR002656">
    <property type="entry name" value="Acyl_transf_3_dom"/>
</dbReference>
<feature type="transmembrane region" description="Helical" evidence="1">
    <location>
        <begin position="374"/>
        <end position="392"/>
    </location>
</feature>
<dbReference type="PANTHER" id="PTHR11161:SF71">
    <property type="entry name" value="NOSE RESISTANT-TO-FLUOXETINE PROTEIN N-TERMINAL DOMAIN-CONTAINING PROTEIN"/>
    <property type="match status" value="1"/>
</dbReference>
<evidence type="ECO:0000256" key="1">
    <source>
        <dbReference type="SAM" id="Phobius"/>
    </source>
</evidence>
<accession>A0A9P0ADC4</accession>
<feature type="domain" description="Acyltransferase 3" evidence="2">
    <location>
        <begin position="6"/>
        <end position="389"/>
    </location>
</feature>
<evidence type="ECO:0000313" key="3">
    <source>
        <dbReference type="EMBL" id="CAH0388911.1"/>
    </source>
</evidence>
<dbReference type="GO" id="GO:0016747">
    <property type="term" value="F:acyltransferase activity, transferring groups other than amino-acyl groups"/>
    <property type="evidence" value="ECO:0007669"/>
    <property type="project" value="InterPro"/>
</dbReference>
<feature type="transmembrane region" description="Helical" evidence="1">
    <location>
        <begin position="304"/>
        <end position="325"/>
    </location>
</feature>
<dbReference type="InterPro" id="IPR052728">
    <property type="entry name" value="O2_lipid_transport_reg"/>
</dbReference>
<feature type="transmembrane region" description="Helical" evidence="1">
    <location>
        <begin position="334"/>
        <end position="354"/>
    </location>
</feature>
<feature type="transmembrane region" description="Helical" evidence="1">
    <location>
        <begin position="7"/>
        <end position="24"/>
    </location>
</feature>
<name>A0A9P0ADC4_BEMTA</name>
<dbReference type="AlphaFoldDB" id="A0A9P0ADC4"/>